<evidence type="ECO:0000256" key="11">
    <source>
        <dbReference type="PROSITE-ProRule" id="PRU00169"/>
    </source>
</evidence>
<dbReference type="SUPFAM" id="SSF55874">
    <property type="entry name" value="ATPase domain of HSP90 chaperone/DNA topoisomerase II/histidine kinase"/>
    <property type="match status" value="1"/>
</dbReference>
<dbReference type="SUPFAM" id="SSF52172">
    <property type="entry name" value="CheY-like"/>
    <property type="match status" value="2"/>
</dbReference>
<dbReference type="SUPFAM" id="SSF47384">
    <property type="entry name" value="Homodimeric domain of signal transducing histidine kinase"/>
    <property type="match status" value="1"/>
</dbReference>
<reference evidence="18" key="1">
    <citation type="submission" date="2016-10" db="EMBL/GenBank/DDBJ databases">
        <authorList>
            <person name="Varghese N."/>
            <person name="Submissions S."/>
        </authorList>
    </citation>
    <scope>NUCLEOTIDE SEQUENCE [LARGE SCALE GENOMIC DNA]</scope>
    <source>
        <strain evidence="18">Gh-105</strain>
    </source>
</reference>
<evidence type="ECO:0000256" key="6">
    <source>
        <dbReference type="ARBA" id="ARBA00022777"/>
    </source>
</evidence>
<feature type="domain" description="PAS" evidence="15">
    <location>
        <begin position="51"/>
        <end position="95"/>
    </location>
</feature>
<dbReference type="GO" id="GO:0005524">
    <property type="term" value="F:ATP binding"/>
    <property type="evidence" value="ECO:0007669"/>
    <property type="project" value="UniProtKB-KW"/>
</dbReference>
<feature type="modified residue" description="4-aspartylphosphate" evidence="11">
    <location>
        <position position="603"/>
    </location>
</feature>
<evidence type="ECO:0000256" key="1">
    <source>
        <dbReference type="ARBA" id="ARBA00000085"/>
    </source>
</evidence>
<dbReference type="SMART" id="SM00388">
    <property type="entry name" value="HisKA"/>
    <property type="match status" value="1"/>
</dbReference>
<evidence type="ECO:0000259" key="13">
    <source>
        <dbReference type="PROSITE" id="PS50109"/>
    </source>
</evidence>
<dbReference type="Proteomes" id="UP000199229">
    <property type="component" value="Unassembled WGS sequence"/>
</dbReference>
<dbReference type="PROSITE" id="PS50112">
    <property type="entry name" value="PAS"/>
    <property type="match status" value="1"/>
</dbReference>
<dbReference type="STRING" id="582675.SAMN05192565_10637"/>
<dbReference type="InterPro" id="IPR035965">
    <property type="entry name" value="PAS-like_dom_sf"/>
</dbReference>
<dbReference type="GO" id="GO:0000155">
    <property type="term" value="F:phosphorelay sensor kinase activity"/>
    <property type="evidence" value="ECO:0007669"/>
    <property type="project" value="InterPro"/>
</dbReference>
<dbReference type="InterPro" id="IPR005467">
    <property type="entry name" value="His_kinase_dom"/>
</dbReference>
<dbReference type="CDD" id="cd16922">
    <property type="entry name" value="HATPase_EvgS-ArcB-TorS-like"/>
    <property type="match status" value="1"/>
</dbReference>
<dbReference type="InterPro" id="IPR036890">
    <property type="entry name" value="HATPase_C_sf"/>
</dbReference>
<dbReference type="PANTHER" id="PTHR45339:SF1">
    <property type="entry name" value="HYBRID SIGNAL TRANSDUCTION HISTIDINE KINASE J"/>
    <property type="match status" value="1"/>
</dbReference>
<feature type="domain" description="Response regulatory" evidence="14">
    <location>
        <begin position="554"/>
        <end position="673"/>
    </location>
</feature>
<keyword evidence="18" id="KW-1185">Reference proteome</keyword>
<keyword evidence="7" id="KW-0067">ATP-binding</keyword>
<evidence type="ECO:0000256" key="9">
    <source>
        <dbReference type="ARBA" id="ARBA00064003"/>
    </source>
</evidence>
<name>A0A1I2T0K0_9HYPH</name>
<feature type="domain" description="Response regulatory" evidence="14">
    <location>
        <begin position="417"/>
        <end position="530"/>
    </location>
</feature>
<dbReference type="AlphaFoldDB" id="A0A1I2T0K0"/>
<dbReference type="Pfam" id="PF02518">
    <property type="entry name" value="HATPase_c"/>
    <property type="match status" value="1"/>
</dbReference>
<evidence type="ECO:0000259" key="15">
    <source>
        <dbReference type="PROSITE" id="PS50112"/>
    </source>
</evidence>
<dbReference type="InterPro" id="IPR003661">
    <property type="entry name" value="HisK_dim/P_dom"/>
</dbReference>
<dbReference type="InterPro" id="IPR003594">
    <property type="entry name" value="HATPase_dom"/>
</dbReference>
<feature type="modified residue" description="4-aspartylphosphate" evidence="11">
    <location>
        <position position="466"/>
    </location>
</feature>
<proteinExistence type="predicted"/>
<dbReference type="Pfam" id="PF00512">
    <property type="entry name" value="HisKA"/>
    <property type="match status" value="1"/>
</dbReference>
<dbReference type="RefSeq" id="WP_091970197.1">
    <property type="nucleotide sequence ID" value="NZ_FOPM01000006.1"/>
</dbReference>
<dbReference type="InterPro" id="IPR000700">
    <property type="entry name" value="PAS-assoc_C"/>
</dbReference>
<dbReference type="OrthoDB" id="9801651at2"/>
<keyword evidence="5" id="KW-0547">Nucleotide-binding</keyword>
<dbReference type="PROSITE" id="PS50109">
    <property type="entry name" value="HIS_KIN"/>
    <property type="match status" value="1"/>
</dbReference>
<comment type="subunit">
    <text evidence="9">At low DSF concentrations, interacts with RpfF.</text>
</comment>
<dbReference type="PROSITE" id="PS50110">
    <property type="entry name" value="RESPONSE_REGULATORY"/>
    <property type="match status" value="2"/>
</dbReference>
<dbReference type="Gene3D" id="3.30.565.10">
    <property type="entry name" value="Histidine kinase-like ATPase, C-terminal domain"/>
    <property type="match status" value="1"/>
</dbReference>
<sequence>MTSQTLLLLVAVLVVTVAFLLCRTLQGGRPSPGEGAEIERLRDRVRRIAESEERYRSLVEATTELIVQRDSLGRITFANAGFGCLVGTDAFALVGSTVEVPCLEHGPMAEGPDGVRRIERRLAPVNGPPRWFSFIEMPVVGSDGQTQWLHAGSDITGRIEAARSLDEALSRAEAANVAKSRFLATVSHEFRTPLNGILGMADLVLDTGLDAEQRTYVEAVRTSGKALLSLIDGILDFSRIESGRLDLAAAPFDLAALAEGVVELLAPRAQDKGIEIALDLGEDFAGAVIGDADRVRQILVNLAGNAVKFTQTGGVGIEIARTEDGVALTVRDTGPGIPPERIPHLFEEFEQGDGSASRRHEGTGLGLAITRRLVARMGGRIETESLVGQGSRFTAILPLAEDASAPPPEPVSLNGRRVLIVAQSPFQAPYLARRLVRAGARAEVVSIEAGALAALATQPFDAVIADRSLGDSTVRTLARAAKGHGVRCSLVLLSPFDRREFGAPGAAGFDGYLIKPVRARSLLDRLKAPASSPSAAAEPAVDAPSEPAPRSGARVLLAEDNPINALLATKALERLGATVVPARDGLEAVALFEDGRFDLALVDIRMPGLDGLETARRIRALEAARGARRLHLVALTANAGREDERAAQAAGFDDFLPKPLNLRALPALLDRRSDAA</sequence>
<protein>
    <recommendedName>
        <fullName evidence="10">Sensory/regulatory protein RpfC</fullName>
        <ecNumber evidence="2">2.7.13.3</ecNumber>
    </recommendedName>
</protein>
<dbReference type="EMBL" id="FOPM01000006">
    <property type="protein sequence ID" value="SFG58423.1"/>
    <property type="molecule type" value="Genomic_DNA"/>
</dbReference>
<evidence type="ECO:0000313" key="18">
    <source>
        <dbReference type="Proteomes" id="UP000199229"/>
    </source>
</evidence>
<keyword evidence="8" id="KW-0902">Two-component regulatory system</keyword>
<dbReference type="EC" id="2.7.13.3" evidence="2"/>
<dbReference type="SMART" id="SM00387">
    <property type="entry name" value="HATPase_c"/>
    <property type="match status" value="1"/>
</dbReference>
<dbReference type="InterPro" id="IPR001789">
    <property type="entry name" value="Sig_transdc_resp-reg_receiver"/>
</dbReference>
<keyword evidence="3 11" id="KW-0597">Phosphoprotein</keyword>
<feature type="compositionally biased region" description="Low complexity" evidence="12">
    <location>
        <begin position="530"/>
        <end position="549"/>
    </location>
</feature>
<dbReference type="SMART" id="SM00448">
    <property type="entry name" value="REC"/>
    <property type="match status" value="2"/>
</dbReference>
<dbReference type="InterPro" id="IPR000014">
    <property type="entry name" value="PAS"/>
</dbReference>
<evidence type="ECO:0000256" key="8">
    <source>
        <dbReference type="ARBA" id="ARBA00023012"/>
    </source>
</evidence>
<dbReference type="Gene3D" id="3.30.450.20">
    <property type="entry name" value="PAS domain"/>
    <property type="match status" value="1"/>
</dbReference>
<gene>
    <name evidence="17" type="ORF">SAMN05192565_10637</name>
</gene>
<evidence type="ECO:0000256" key="5">
    <source>
        <dbReference type="ARBA" id="ARBA00022741"/>
    </source>
</evidence>
<dbReference type="NCBIfam" id="TIGR00229">
    <property type="entry name" value="sensory_box"/>
    <property type="match status" value="1"/>
</dbReference>
<dbReference type="CDD" id="cd17546">
    <property type="entry name" value="REC_hyHK_CKI1_RcsC-like"/>
    <property type="match status" value="1"/>
</dbReference>
<dbReference type="Pfam" id="PF00072">
    <property type="entry name" value="Response_reg"/>
    <property type="match status" value="1"/>
</dbReference>
<evidence type="ECO:0000256" key="2">
    <source>
        <dbReference type="ARBA" id="ARBA00012438"/>
    </source>
</evidence>
<dbReference type="PANTHER" id="PTHR45339">
    <property type="entry name" value="HYBRID SIGNAL TRANSDUCTION HISTIDINE KINASE J"/>
    <property type="match status" value="1"/>
</dbReference>
<keyword evidence="4" id="KW-0808">Transferase</keyword>
<keyword evidence="6" id="KW-0418">Kinase</keyword>
<evidence type="ECO:0000313" key="17">
    <source>
        <dbReference type="EMBL" id="SFG58423.1"/>
    </source>
</evidence>
<evidence type="ECO:0000256" key="7">
    <source>
        <dbReference type="ARBA" id="ARBA00022840"/>
    </source>
</evidence>
<evidence type="ECO:0000256" key="10">
    <source>
        <dbReference type="ARBA" id="ARBA00068150"/>
    </source>
</evidence>
<dbReference type="CDD" id="cd00082">
    <property type="entry name" value="HisKA"/>
    <property type="match status" value="1"/>
</dbReference>
<evidence type="ECO:0000259" key="16">
    <source>
        <dbReference type="PROSITE" id="PS50113"/>
    </source>
</evidence>
<dbReference type="PROSITE" id="PS50113">
    <property type="entry name" value="PAC"/>
    <property type="match status" value="1"/>
</dbReference>
<evidence type="ECO:0000259" key="14">
    <source>
        <dbReference type="PROSITE" id="PS50110"/>
    </source>
</evidence>
<feature type="domain" description="PAC" evidence="16">
    <location>
        <begin position="116"/>
        <end position="167"/>
    </location>
</feature>
<dbReference type="SUPFAM" id="SSF55785">
    <property type="entry name" value="PYP-like sensor domain (PAS domain)"/>
    <property type="match status" value="1"/>
</dbReference>
<dbReference type="FunFam" id="3.30.565.10:FF:000010">
    <property type="entry name" value="Sensor histidine kinase RcsC"/>
    <property type="match status" value="1"/>
</dbReference>
<organism evidence="17 18">
    <name type="scientific">Methylobacterium gossipiicola</name>
    <dbReference type="NCBI Taxonomy" id="582675"/>
    <lineage>
        <taxon>Bacteria</taxon>
        <taxon>Pseudomonadati</taxon>
        <taxon>Pseudomonadota</taxon>
        <taxon>Alphaproteobacteria</taxon>
        <taxon>Hyphomicrobiales</taxon>
        <taxon>Methylobacteriaceae</taxon>
        <taxon>Methylobacterium</taxon>
    </lineage>
</organism>
<accession>A0A1I2T0K0</accession>
<evidence type="ECO:0000256" key="4">
    <source>
        <dbReference type="ARBA" id="ARBA00022679"/>
    </source>
</evidence>
<dbReference type="Gene3D" id="1.10.287.130">
    <property type="match status" value="1"/>
</dbReference>
<feature type="domain" description="Histidine kinase" evidence="13">
    <location>
        <begin position="185"/>
        <end position="401"/>
    </location>
</feature>
<dbReference type="PRINTS" id="PR00344">
    <property type="entry name" value="BCTRLSENSOR"/>
</dbReference>
<dbReference type="InterPro" id="IPR004358">
    <property type="entry name" value="Sig_transdc_His_kin-like_C"/>
</dbReference>
<dbReference type="Gene3D" id="3.40.50.2300">
    <property type="match status" value="2"/>
</dbReference>
<comment type="catalytic activity">
    <reaction evidence="1">
        <text>ATP + protein L-histidine = ADP + protein N-phospho-L-histidine.</text>
        <dbReference type="EC" id="2.7.13.3"/>
    </reaction>
</comment>
<evidence type="ECO:0000256" key="3">
    <source>
        <dbReference type="ARBA" id="ARBA00022553"/>
    </source>
</evidence>
<dbReference type="FunFam" id="1.10.287.130:FF:000002">
    <property type="entry name" value="Two-component osmosensing histidine kinase"/>
    <property type="match status" value="1"/>
</dbReference>
<feature type="region of interest" description="Disordered" evidence="12">
    <location>
        <begin position="530"/>
        <end position="550"/>
    </location>
</feature>
<dbReference type="InterPro" id="IPR036097">
    <property type="entry name" value="HisK_dim/P_sf"/>
</dbReference>
<evidence type="ECO:0000256" key="12">
    <source>
        <dbReference type="SAM" id="MobiDB-lite"/>
    </source>
</evidence>
<dbReference type="InterPro" id="IPR011006">
    <property type="entry name" value="CheY-like_superfamily"/>
</dbReference>